<reference evidence="3 4" key="1">
    <citation type="submission" date="2019-08" db="EMBL/GenBank/DDBJ databases">
        <title>Draft genome sequences of two oriental melons (Cucumis melo L. var makuwa).</title>
        <authorList>
            <person name="Kwon S.-Y."/>
        </authorList>
    </citation>
    <scope>NUCLEOTIDE SEQUENCE [LARGE SCALE GENOMIC DNA]</scope>
    <source>
        <strain evidence="4">cv. Chang Bougi</strain>
        <strain evidence="3">cv. SW 3</strain>
        <tissue evidence="1">Leaf</tissue>
    </source>
</reference>
<sequence length="172" mass="19569">MPLKNGRTGLNKKSIGFPTMAPPYPFGTATGETISLFPTKFLDYMLFRNYKQPLLRKSGTKIYSDGGKSKPSWRPSDSNLYTVASAKDLAFKETSNSRETNWENEFKHLWRLTGNSAKNIISFNAAIATLWTIWIGRNKLIFTEKDSTYQNSWEDICSLTGSWSSKSKIFKN</sequence>
<evidence type="ECO:0000313" key="1">
    <source>
        <dbReference type="EMBL" id="KAA0049981.1"/>
    </source>
</evidence>
<dbReference type="AlphaFoldDB" id="A0A5A7U8Q3"/>
<proteinExistence type="predicted"/>
<dbReference type="Proteomes" id="UP000321947">
    <property type="component" value="Unassembled WGS sequence"/>
</dbReference>
<dbReference type="EMBL" id="SSTE01011953">
    <property type="protein sequence ID" value="KAA0049981.1"/>
    <property type="molecule type" value="Genomic_DNA"/>
</dbReference>
<evidence type="ECO:0000313" key="3">
    <source>
        <dbReference type="Proteomes" id="UP000321393"/>
    </source>
</evidence>
<dbReference type="EMBL" id="SSTD01013124">
    <property type="protein sequence ID" value="TYK07711.1"/>
    <property type="molecule type" value="Genomic_DNA"/>
</dbReference>
<protein>
    <submittedName>
        <fullName evidence="1">LINE-1 retrotransposable element ORF2 protein</fullName>
    </submittedName>
</protein>
<comment type="caution">
    <text evidence="1">The sequence shown here is derived from an EMBL/GenBank/DDBJ whole genome shotgun (WGS) entry which is preliminary data.</text>
</comment>
<gene>
    <name evidence="2" type="ORF">E5676_scaffold105G001340</name>
    <name evidence="1" type="ORF">E6C27_scaffold13G001540</name>
</gene>
<name>A0A5A7U8Q3_CUCMM</name>
<organism evidence="1 3">
    <name type="scientific">Cucumis melo var. makuwa</name>
    <name type="common">Oriental melon</name>
    <dbReference type="NCBI Taxonomy" id="1194695"/>
    <lineage>
        <taxon>Eukaryota</taxon>
        <taxon>Viridiplantae</taxon>
        <taxon>Streptophyta</taxon>
        <taxon>Embryophyta</taxon>
        <taxon>Tracheophyta</taxon>
        <taxon>Spermatophyta</taxon>
        <taxon>Magnoliopsida</taxon>
        <taxon>eudicotyledons</taxon>
        <taxon>Gunneridae</taxon>
        <taxon>Pentapetalae</taxon>
        <taxon>rosids</taxon>
        <taxon>fabids</taxon>
        <taxon>Cucurbitales</taxon>
        <taxon>Cucurbitaceae</taxon>
        <taxon>Benincaseae</taxon>
        <taxon>Cucumis</taxon>
    </lineage>
</organism>
<accession>A0A5A7U8Q3</accession>
<evidence type="ECO:0000313" key="2">
    <source>
        <dbReference type="EMBL" id="TYK07711.1"/>
    </source>
</evidence>
<evidence type="ECO:0000313" key="4">
    <source>
        <dbReference type="Proteomes" id="UP000321947"/>
    </source>
</evidence>
<dbReference type="Proteomes" id="UP000321393">
    <property type="component" value="Unassembled WGS sequence"/>
</dbReference>